<accession>A0A1B1W2E2</accession>
<protein>
    <submittedName>
        <fullName evidence="1">Uncharacterized protein</fullName>
    </submittedName>
</protein>
<name>A0A1B1W2E2_9CAUD</name>
<proteinExistence type="predicted"/>
<organism evidence="1 2">
    <name type="scientific">Salmonella phage IME207</name>
    <dbReference type="NCBI Taxonomy" id="1873985"/>
    <lineage>
        <taxon>Viruses</taxon>
        <taxon>Duplodnaviria</taxon>
        <taxon>Heunggongvirae</taxon>
        <taxon>Uroviricota</taxon>
        <taxon>Caudoviricetes</taxon>
        <taxon>Shuimuvirus</taxon>
        <taxon>Shuimuvirus IME207</taxon>
    </lineage>
</organism>
<dbReference type="Proteomes" id="UP000202982">
    <property type="component" value="Segment"/>
</dbReference>
<dbReference type="GeneID" id="30308645"/>
<dbReference type="KEGG" id="vg:30308645"/>
<dbReference type="EMBL" id="KX523699">
    <property type="protein sequence ID" value="ANW46841.1"/>
    <property type="molecule type" value="Genomic_DNA"/>
</dbReference>
<reference evidence="1" key="1">
    <citation type="submission" date="2016-09" db="EMBL/GenBank/DDBJ databases">
        <authorList>
            <person name="Liu Y."/>
            <person name="Bai C."/>
            <person name="Tong Y."/>
            <person name="Mi Z."/>
            <person name="An X."/>
            <person name="Huang Y."/>
            <person name="Li P."/>
            <person name="Yuan X."/>
            <person name="Niu W."/>
            <person name="Liu H."/>
        </authorList>
    </citation>
    <scope>NUCLEOTIDE SEQUENCE</scope>
</reference>
<sequence>MDIKEKTKLAAIAARDALNMGCSVRAANEAFNEIAGFYLNHSGKRDFIKLVNFYADPDRQ</sequence>
<evidence type="ECO:0000313" key="2">
    <source>
        <dbReference type="Proteomes" id="UP000202982"/>
    </source>
</evidence>
<keyword evidence="2" id="KW-1185">Reference proteome</keyword>
<evidence type="ECO:0000313" key="1">
    <source>
        <dbReference type="EMBL" id="ANW46841.1"/>
    </source>
</evidence>
<dbReference type="RefSeq" id="YP_009322759.1">
    <property type="nucleotide sequence ID" value="NC_031924.1"/>
</dbReference>